<evidence type="ECO:0000313" key="2">
    <source>
        <dbReference type="EMBL" id="CAD8067937.1"/>
    </source>
</evidence>
<name>A0A8S1LJA0_9CILI</name>
<sequence>MTSLIKKDQKKAPNQFLNFDQLAHKKYHYDQKKANDLSFKQEQYINDLKKGYDQQKLEIEPLFQKVELLQIERKQLIDEIEQYKISQMEILKKYESEYQEKDKLNKECAKLKQQIQAQQKIQMPKEFQEKKSLELKESLFITIKDIMHEFVDNYNHKFGFKDENGISTNLLDELFQQIDDSIILFVNSLSVQSSQQFQSEEIQHLKDEISKTLQIVSNFQAENQDLSTALDIEKQQKEKIINQRNTQQQLINQLQNQIEILNNEKKLLEQQMQEVQMKNFEFQHDLCKVNEFQEQENEKLKTEFIDSINELQKQISKLQIENCRLTTFIENNTQQQNNDTEQFNNQVRELESKLNQEMMKYEQKSREMLRYEKELNQYKAEATKLFEENNLCQQQLEMIKEKRKQDKDVLNKQKEKQKKMKLQLQQLQQSEKESQIKIIQLEEQIIQLAQQQEKDDAKQQINFNKEILMEKELQLSKLDQLVTESNQKNLEQKQIIIEMKIQINSLEQELQQQKLTNQQHQERRATAFSEINRLEQQNQIQKQRINDQDLNINQLQSEIKQLQQQLMKQPKVNCEQNNMPTLNQSCSKNSMVEGNNLDSSRLSDVDTQISRTARATNLILNGLNYFKVRPQVIIQQTEDPNRKIAEKALQKQAEDLKFSLEQLYKSFISTLLLNQVNDEKFVKFEREINQCVKKTQDLNDNIEDFF</sequence>
<dbReference type="Proteomes" id="UP000692954">
    <property type="component" value="Unassembled WGS sequence"/>
</dbReference>
<comment type="caution">
    <text evidence="2">The sequence shown here is derived from an EMBL/GenBank/DDBJ whole genome shotgun (WGS) entry which is preliminary data.</text>
</comment>
<feature type="coiled-coil region" evidence="1">
    <location>
        <begin position="216"/>
        <end position="451"/>
    </location>
</feature>
<reference evidence="2" key="1">
    <citation type="submission" date="2021-01" db="EMBL/GenBank/DDBJ databases">
        <authorList>
            <consortium name="Genoscope - CEA"/>
            <person name="William W."/>
        </authorList>
    </citation>
    <scope>NUCLEOTIDE SEQUENCE</scope>
</reference>
<dbReference type="EMBL" id="CAJJDN010000023">
    <property type="protein sequence ID" value="CAD8067937.1"/>
    <property type="molecule type" value="Genomic_DNA"/>
</dbReference>
<accession>A0A8S1LJA0</accession>
<evidence type="ECO:0000313" key="3">
    <source>
        <dbReference type="Proteomes" id="UP000692954"/>
    </source>
</evidence>
<protein>
    <submittedName>
        <fullName evidence="2">Uncharacterized protein</fullName>
    </submittedName>
</protein>
<feature type="coiled-coil region" evidence="1">
    <location>
        <begin position="66"/>
        <end position="121"/>
    </location>
</feature>
<feature type="coiled-coil region" evidence="1">
    <location>
        <begin position="489"/>
        <end position="572"/>
    </location>
</feature>
<keyword evidence="3" id="KW-1185">Reference proteome</keyword>
<gene>
    <name evidence="2" type="ORF">PSON_ATCC_30995.1.T0230290</name>
</gene>
<proteinExistence type="predicted"/>
<organism evidence="2 3">
    <name type="scientific">Paramecium sonneborni</name>
    <dbReference type="NCBI Taxonomy" id="65129"/>
    <lineage>
        <taxon>Eukaryota</taxon>
        <taxon>Sar</taxon>
        <taxon>Alveolata</taxon>
        <taxon>Ciliophora</taxon>
        <taxon>Intramacronucleata</taxon>
        <taxon>Oligohymenophorea</taxon>
        <taxon>Peniculida</taxon>
        <taxon>Parameciidae</taxon>
        <taxon>Paramecium</taxon>
    </lineage>
</organism>
<evidence type="ECO:0000256" key="1">
    <source>
        <dbReference type="SAM" id="Coils"/>
    </source>
</evidence>
<dbReference type="AlphaFoldDB" id="A0A8S1LJA0"/>
<keyword evidence="1" id="KW-0175">Coiled coil</keyword>